<protein>
    <recommendedName>
        <fullName evidence="3">DUF1735 domain-containing protein</fullName>
    </recommendedName>
</protein>
<dbReference type="InterPro" id="IPR045607">
    <property type="entry name" value="DUF6452"/>
</dbReference>
<dbReference type="RefSeq" id="WP_168553758.1">
    <property type="nucleotide sequence ID" value="NZ_JAAWWL010000004.1"/>
</dbReference>
<sequence length="180" mass="20156">MRKVARVFLLVFAVSILANCEKDDICVGGDTPLLVIGFFDATDETLEKQAISLRIRALDVDEPINYDASIDTEVPPFHRDRSNTDSTAIPLKVNANSTAFQFILNSDDDDETNVEIGNIDTLTFNYTVVEDFISRGCGFVANFDDLLFELNTDTDNWIQNVIVEDTTIENSTAIHVKIYH</sequence>
<proteinExistence type="predicted"/>
<name>A0ABX1GX80_9FLAO</name>
<reference evidence="1 2" key="1">
    <citation type="submission" date="2020-04" db="EMBL/GenBank/DDBJ databases">
        <authorList>
            <person name="Yoon J."/>
        </authorList>
    </citation>
    <scope>NUCLEOTIDE SEQUENCE [LARGE SCALE GENOMIC DNA]</scope>
    <source>
        <strain evidence="1 2">DJ-13</strain>
    </source>
</reference>
<evidence type="ECO:0000313" key="2">
    <source>
        <dbReference type="Proteomes" id="UP000718451"/>
    </source>
</evidence>
<evidence type="ECO:0008006" key="3">
    <source>
        <dbReference type="Google" id="ProtNLM"/>
    </source>
</evidence>
<gene>
    <name evidence="1" type="ORF">HCU67_16420</name>
</gene>
<comment type="caution">
    <text evidence="1">The sequence shown here is derived from an EMBL/GenBank/DDBJ whole genome shotgun (WGS) entry which is preliminary data.</text>
</comment>
<dbReference type="Proteomes" id="UP000718451">
    <property type="component" value="Unassembled WGS sequence"/>
</dbReference>
<accession>A0ABX1GX80</accession>
<organism evidence="1 2">
    <name type="scientific">Croceivirga thetidis</name>
    <dbReference type="NCBI Taxonomy" id="2721623"/>
    <lineage>
        <taxon>Bacteria</taxon>
        <taxon>Pseudomonadati</taxon>
        <taxon>Bacteroidota</taxon>
        <taxon>Flavobacteriia</taxon>
        <taxon>Flavobacteriales</taxon>
        <taxon>Flavobacteriaceae</taxon>
        <taxon>Croceivirga</taxon>
    </lineage>
</organism>
<keyword evidence="2" id="KW-1185">Reference proteome</keyword>
<dbReference type="Pfam" id="PF20050">
    <property type="entry name" value="DUF6452"/>
    <property type="match status" value="1"/>
</dbReference>
<dbReference type="EMBL" id="JAAWWL010000004">
    <property type="protein sequence ID" value="NKI33535.1"/>
    <property type="molecule type" value="Genomic_DNA"/>
</dbReference>
<evidence type="ECO:0000313" key="1">
    <source>
        <dbReference type="EMBL" id="NKI33535.1"/>
    </source>
</evidence>